<dbReference type="AlphaFoldDB" id="A0A0G4LPB9"/>
<proteinExistence type="predicted"/>
<keyword evidence="3" id="KW-1185">Reference proteome</keyword>
<evidence type="ECO:0000313" key="3">
    <source>
        <dbReference type="Proteomes" id="UP000044602"/>
    </source>
</evidence>
<feature type="non-terminal residue" evidence="2">
    <location>
        <position position="1"/>
    </location>
</feature>
<evidence type="ECO:0000256" key="1">
    <source>
        <dbReference type="SAM" id="MobiDB-lite"/>
    </source>
</evidence>
<gene>
    <name evidence="2" type="ORF">BN1708_018059</name>
</gene>
<protein>
    <submittedName>
        <fullName evidence="2">Uncharacterized protein</fullName>
    </submittedName>
</protein>
<sequence length="64" mass="7164">EQLRDVPVEDSRRGCQEVEGSAEGRGCRRRGAASFRHQHLQFPQGCRQHSTAHGSKQPEQHGSL</sequence>
<feature type="compositionally biased region" description="Basic residues" evidence="1">
    <location>
        <begin position="27"/>
        <end position="39"/>
    </location>
</feature>
<accession>A0A0G4LPB9</accession>
<reference evidence="2 3" key="1">
    <citation type="submission" date="2015-05" db="EMBL/GenBank/DDBJ databases">
        <authorList>
            <person name="Wang D.B."/>
            <person name="Wang M."/>
        </authorList>
    </citation>
    <scope>NUCLEOTIDE SEQUENCE [LARGE SCALE GENOMIC DNA]</scope>
    <source>
        <strain evidence="2">VL1</strain>
    </source>
</reference>
<dbReference type="Proteomes" id="UP000044602">
    <property type="component" value="Unassembled WGS sequence"/>
</dbReference>
<organism evidence="2 3">
    <name type="scientific">Verticillium longisporum</name>
    <name type="common">Verticillium dahliae var. longisporum</name>
    <dbReference type="NCBI Taxonomy" id="100787"/>
    <lineage>
        <taxon>Eukaryota</taxon>
        <taxon>Fungi</taxon>
        <taxon>Dikarya</taxon>
        <taxon>Ascomycota</taxon>
        <taxon>Pezizomycotina</taxon>
        <taxon>Sordariomycetes</taxon>
        <taxon>Hypocreomycetidae</taxon>
        <taxon>Glomerellales</taxon>
        <taxon>Plectosphaerellaceae</taxon>
        <taxon>Verticillium</taxon>
    </lineage>
</organism>
<feature type="compositionally biased region" description="Basic and acidic residues" evidence="1">
    <location>
        <begin position="1"/>
        <end position="16"/>
    </location>
</feature>
<evidence type="ECO:0000313" key="2">
    <source>
        <dbReference type="EMBL" id="CRK23769.1"/>
    </source>
</evidence>
<dbReference type="EMBL" id="CVQH01016291">
    <property type="protein sequence ID" value="CRK23769.1"/>
    <property type="molecule type" value="Genomic_DNA"/>
</dbReference>
<feature type="region of interest" description="Disordered" evidence="1">
    <location>
        <begin position="1"/>
        <end position="64"/>
    </location>
</feature>
<name>A0A0G4LPB9_VERLO</name>